<feature type="transmembrane region" description="Helical" evidence="1">
    <location>
        <begin position="415"/>
        <end position="433"/>
    </location>
</feature>
<protein>
    <submittedName>
        <fullName evidence="2">Uncharacterized protein</fullName>
    </submittedName>
</protein>
<feature type="transmembrane region" description="Helical" evidence="1">
    <location>
        <begin position="577"/>
        <end position="593"/>
    </location>
</feature>
<comment type="caution">
    <text evidence="2">The sequence shown here is derived from an EMBL/GenBank/DDBJ whole genome shotgun (WGS) entry which is preliminary data.</text>
</comment>
<reference evidence="2 3" key="1">
    <citation type="journal article" date="2018" name="Cell">
        <title>The Chara Genome: Secondary Complexity and Implications for Plant Terrestrialization.</title>
        <authorList>
            <person name="Nishiyama T."/>
            <person name="Sakayama H."/>
            <person name="Vries J.D."/>
            <person name="Buschmann H."/>
            <person name="Saint-Marcoux D."/>
            <person name="Ullrich K.K."/>
            <person name="Haas F.B."/>
            <person name="Vanderstraeten L."/>
            <person name="Becker D."/>
            <person name="Lang D."/>
            <person name="Vosolsobe S."/>
            <person name="Rombauts S."/>
            <person name="Wilhelmsson P.K.I."/>
            <person name="Janitza P."/>
            <person name="Kern R."/>
            <person name="Heyl A."/>
            <person name="Rumpler F."/>
            <person name="Villalobos L.I.A.C."/>
            <person name="Clay J.M."/>
            <person name="Skokan R."/>
            <person name="Toyoda A."/>
            <person name="Suzuki Y."/>
            <person name="Kagoshima H."/>
            <person name="Schijlen E."/>
            <person name="Tajeshwar N."/>
            <person name="Catarino B."/>
            <person name="Hetherington A.J."/>
            <person name="Saltykova A."/>
            <person name="Bonnot C."/>
            <person name="Breuninger H."/>
            <person name="Symeonidi A."/>
            <person name="Radhakrishnan G.V."/>
            <person name="Van Nieuwerburgh F."/>
            <person name="Deforce D."/>
            <person name="Chang C."/>
            <person name="Karol K.G."/>
            <person name="Hedrich R."/>
            <person name="Ulvskov P."/>
            <person name="Glockner G."/>
            <person name="Delwiche C.F."/>
            <person name="Petrasek J."/>
            <person name="Van de Peer Y."/>
            <person name="Friml J."/>
            <person name="Beilby M."/>
            <person name="Dolan L."/>
            <person name="Kohara Y."/>
            <person name="Sugano S."/>
            <person name="Fujiyama A."/>
            <person name="Delaux P.-M."/>
            <person name="Quint M."/>
            <person name="TheiBen G."/>
            <person name="Hagemann M."/>
            <person name="Harholt J."/>
            <person name="Dunand C."/>
            <person name="Zachgo S."/>
            <person name="Langdale J."/>
            <person name="Maumus F."/>
            <person name="Straeten D.V.D."/>
            <person name="Gould S.B."/>
            <person name="Rensing S.A."/>
        </authorList>
    </citation>
    <scope>NUCLEOTIDE SEQUENCE [LARGE SCALE GENOMIC DNA]</scope>
    <source>
        <strain evidence="2 3">S276</strain>
    </source>
</reference>
<keyword evidence="1" id="KW-0472">Membrane</keyword>
<evidence type="ECO:0000313" key="2">
    <source>
        <dbReference type="EMBL" id="GBG65426.1"/>
    </source>
</evidence>
<feature type="transmembrane region" description="Helical" evidence="1">
    <location>
        <begin position="210"/>
        <end position="237"/>
    </location>
</feature>
<evidence type="ECO:0000256" key="1">
    <source>
        <dbReference type="SAM" id="Phobius"/>
    </source>
</evidence>
<sequence length="804" mass="89589">MVAPHATSDAAAPRANFETSASRASFERVLRGRGGVGLGDTRPAVKGLASRIEIGHSDGGDGGSITVQKIEIERLFCISAENTSRFRCKIDDGEWILPKYMIKSPFLENVTLLEEYPCVRAQATRTYEASQLTFSARYRDHDLEKMLSLGHTRMLQHGTEEFMHLKVCSCPLPEYFLATIKGQPVVRARACARVHDPVFHLRRLQPQLNVIMALLVVLMSLTNNRLVVCLSSAIVLALYMAVVTRTTTDIFDSTLKIMLYFGKVLLCAPGCGDHMTNRYMIYPKLRVLVDPNHSIFRRAEPSCSYEEALATLKQKGVHIFFDPRTKTVSYRVGRVHDSVVTALPEEDFKYNVKCFAASGHPLIESIILTNFVLYCKDLMNTMDAVMHTRLALATMRKAGGTTVVFFKKWIFTDTACEVFALVCTLVAGLAGLVFKSIQAVTICTSFFWGVNLLWYIPLLLGRRKRDHVEWLMPKRMLAHTGATVLAEFNCTSGLTTRTYNGISFSAPYDRNDLEEMMRLGSGRFLNQPPEEFLADKIFSDESRESFLLGVTDAKEPMVKARASVMVHGSVYRLRQQGSLLSAISGMLLVAIAWVNTKLAVIVCAGIMVACYSAVYKGIGQKGFQKGLELVRCLLKVLFNEGGCCDHITNRYWMYPKVHVLVDPLNSICPTTEPTCNFQRAQGELRAWNIDIEFDRTARTVTYKINGVSRQVPTTLTVQQFEYNVRCFATSGHPLIDGKVLSDRVLHCHSLEKTMDAVASKSLCVGIAKWVVLGGKPESHISGIGPKGTSNDDDDHDDHVIAVNL</sequence>
<feature type="transmembrane region" description="Helical" evidence="1">
    <location>
        <begin position="599"/>
        <end position="618"/>
    </location>
</feature>
<dbReference type="Gramene" id="GBG65426">
    <property type="protein sequence ID" value="GBG65426"/>
    <property type="gene ID" value="CBR_g50786"/>
</dbReference>
<dbReference type="AlphaFoldDB" id="A0A388K5Y3"/>
<accession>A0A388K5Y3</accession>
<name>A0A388K5Y3_CHABU</name>
<keyword evidence="1" id="KW-1133">Transmembrane helix</keyword>
<gene>
    <name evidence="2" type="ORF">CBR_g50786</name>
</gene>
<keyword evidence="3" id="KW-1185">Reference proteome</keyword>
<dbReference type="EMBL" id="BFEA01000061">
    <property type="protein sequence ID" value="GBG65426.1"/>
    <property type="molecule type" value="Genomic_DNA"/>
</dbReference>
<keyword evidence="1" id="KW-0812">Transmembrane</keyword>
<feature type="transmembrane region" description="Helical" evidence="1">
    <location>
        <begin position="439"/>
        <end position="460"/>
    </location>
</feature>
<proteinExistence type="predicted"/>
<organism evidence="2 3">
    <name type="scientific">Chara braunii</name>
    <name type="common">Braun's stonewort</name>
    <dbReference type="NCBI Taxonomy" id="69332"/>
    <lineage>
        <taxon>Eukaryota</taxon>
        <taxon>Viridiplantae</taxon>
        <taxon>Streptophyta</taxon>
        <taxon>Charophyceae</taxon>
        <taxon>Charales</taxon>
        <taxon>Characeae</taxon>
        <taxon>Chara</taxon>
    </lineage>
</organism>
<dbReference type="Proteomes" id="UP000265515">
    <property type="component" value="Unassembled WGS sequence"/>
</dbReference>
<evidence type="ECO:0000313" key="3">
    <source>
        <dbReference type="Proteomes" id="UP000265515"/>
    </source>
</evidence>